<reference evidence="1" key="1">
    <citation type="journal article" date="2015" name="Nature">
        <title>Complex archaea that bridge the gap between prokaryotes and eukaryotes.</title>
        <authorList>
            <person name="Spang A."/>
            <person name="Saw J.H."/>
            <person name="Jorgensen S.L."/>
            <person name="Zaremba-Niedzwiedzka K."/>
            <person name="Martijn J."/>
            <person name="Lind A.E."/>
            <person name="van Eijk R."/>
            <person name="Schleper C."/>
            <person name="Guy L."/>
            <person name="Ettema T.J."/>
        </authorList>
    </citation>
    <scope>NUCLEOTIDE SEQUENCE</scope>
</reference>
<name>A0A0F9MKW4_9ZZZZ</name>
<comment type="caution">
    <text evidence="1">The sequence shown here is derived from an EMBL/GenBank/DDBJ whole genome shotgun (WGS) entry which is preliminary data.</text>
</comment>
<sequence length="120" mass="12631">MPNTEALTAAARARGVTVEEFAQSILGEWLERCGCVVTYSGDPQNPDITVDISLCQKHNRANPATPPARVNDSYTCDGCGQVAPPSHEAVRVDGCLCIPGLPIMADCPVHDDPTHGSSDG</sequence>
<protein>
    <submittedName>
        <fullName evidence="1">Uncharacterized protein</fullName>
    </submittedName>
</protein>
<accession>A0A0F9MKW4</accession>
<organism evidence="1">
    <name type="scientific">marine sediment metagenome</name>
    <dbReference type="NCBI Taxonomy" id="412755"/>
    <lineage>
        <taxon>unclassified sequences</taxon>
        <taxon>metagenomes</taxon>
        <taxon>ecological metagenomes</taxon>
    </lineage>
</organism>
<dbReference type="AlphaFoldDB" id="A0A0F9MKW4"/>
<evidence type="ECO:0000313" key="1">
    <source>
        <dbReference type="EMBL" id="KKM77450.1"/>
    </source>
</evidence>
<proteinExistence type="predicted"/>
<dbReference type="EMBL" id="LAZR01008641">
    <property type="protein sequence ID" value="KKM77450.1"/>
    <property type="molecule type" value="Genomic_DNA"/>
</dbReference>
<gene>
    <name evidence="1" type="ORF">LCGC14_1369990</name>
</gene>